<feature type="non-terminal residue" evidence="1">
    <location>
        <position position="1"/>
    </location>
</feature>
<dbReference type="EMBL" id="BARW01036770">
    <property type="protein sequence ID" value="GAJ20439.1"/>
    <property type="molecule type" value="Genomic_DNA"/>
</dbReference>
<sequence>ADVLLPNFDLRDFGDIREAIGRLIEYLRVLNQALVDRDIELKSKVNQLHVEYVTAEPSDAPDEPEPVFRIYNNAGTHHLYIYISGENLTGIFDVH</sequence>
<accession>X1USI8</accession>
<reference evidence="1" key="1">
    <citation type="journal article" date="2014" name="Front. Microbiol.">
        <title>High frequency of phylogenetically diverse reductive dehalogenase-homologous genes in deep subseafloor sedimentary metagenomes.</title>
        <authorList>
            <person name="Kawai M."/>
            <person name="Futagami T."/>
            <person name="Toyoda A."/>
            <person name="Takaki Y."/>
            <person name="Nishi S."/>
            <person name="Hori S."/>
            <person name="Arai W."/>
            <person name="Tsubouchi T."/>
            <person name="Morono Y."/>
            <person name="Uchiyama I."/>
            <person name="Ito T."/>
            <person name="Fujiyama A."/>
            <person name="Inagaki F."/>
            <person name="Takami H."/>
        </authorList>
    </citation>
    <scope>NUCLEOTIDE SEQUENCE</scope>
    <source>
        <strain evidence="1">Expedition CK06-06</strain>
    </source>
</reference>
<evidence type="ECO:0000313" key="1">
    <source>
        <dbReference type="EMBL" id="GAJ20439.1"/>
    </source>
</evidence>
<proteinExistence type="predicted"/>
<protein>
    <submittedName>
        <fullName evidence="1">Uncharacterized protein</fullName>
    </submittedName>
</protein>
<dbReference type="AlphaFoldDB" id="X1USI8"/>
<gene>
    <name evidence="1" type="ORF">S12H4_56978</name>
</gene>
<name>X1USI8_9ZZZZ</name>
<comment type="caution">
    <text evidence="1">The sequence shown here is derived from an EMBL/GenBank/DDBJ whole genome shotgun (WGS) entry which is preliminary data.</text>
</comment>
<organism evidence="1">
    <name type="scientific">marine sediment metagenome</name>
    <dbReference type="NCBI Taxonomy" id="412755"/>
    <lineage>
        <taxon>unclassified sequences</taxon>
        <taxon>metagenomes</taxon>
        <taxon>ecological metagenomes</taxon>
    </lineage>
</organism>